<accession>A0A426XAW3</accession>
<evidence type="ECO:0000256" key="1">
    <source>
        <dbReference type="SAM" id="MobiDB-lite"/>
    </source>
</evidence>
<dbReference type="Proteomes" id="UP000287651">
    <property type="component" value="Unassembled WGS sequence"/>
</dbReference>
<sequence>MSVSSKRLCVLAVLHTAPLGPPRLYAVGKRRDLAGAATKKAAVGRRLWQREVGEEERWPAADEGGEEGSNGKGTVLPRAGRWEMRRRRQRRLMWERIRR</sequence>
<feature type="region of interest" description="Disordered" evidence="1">
    <location>
        <begin position="54"/>
        <end position="81"/>
    </location>
</feature>
<name>A0A426XAW3_ENSVE</name>
<comment type="caution">
    <text evidence="2">The sequence shown here is derived from an EMBL/GenBank/DDBJ whole genome shotgun (WGS) entry which is preliminary data.</text>
</comment>
<gene>
    <name evidence="2" type="ORF">B296_00042754</name>
</gene>
<dbReference type="EMBL" id="AMZH03023366">
    <property type="protein sequence ID" value="RRT36602.1"/>
    <property type="molecule type" value="Genomic_DNA"/>
</dbReference>
<organism evidence="2 3">
    <name type="scientific">Ensete ventricosum</name>
    <name type="common">Abyssinian banana</name>
    <name type="synonym">Musa ensete</name>
    <dbReference type="NCBI Taxonomy" id="4639"/>
    <lineage>
        <taxon>Eukaryota</taxon>
        <taxon>Viridiplantae</taxon>
        <taxon>Streptophyta</taxon>
        <taxon>Embryophyta</taxon>
        <taxon>Tracheophyta</taxon>
        <taxon>Spermatophyta</taxon>
        <taxon>Magnoliopsida</taxon>
        <taxon>Liliopsida</taxon>
        <taxon>Zingiberales</taxon>
        <taxon>Musaceae</taxon>
        <taxon>Ensete</taxon>
    </lineage>
</organism>
<proteinExistence type="predicted"/>
<dbReference type="AlphaFoldDB" id="A0A426XAW3"/>
<protein>
    <submittedName>
        <fullName evidence="2">Uncharacterized protein</fullName>
    </submittedName>
</protein>
<evidence type="ECO:0000313" key="2">
    <source>
        <dbReference type="EMBL" id="RRT36602.1"/>
    </source>
</evidence>
<reference evidence="2 3" key="1">
    <citation type="journal article" date="2014" name="Agronomy (Basel)">
        <title>A Draft Genome Sequence for Ensete ventricosum, the Drought-Tolerant Tree Against Hunger.</title>
        <authorList>
            <person name="Harrison J."/>
            <person name="Moore K.A."/>
            <person name="Paszkiewicz K."/>
            <person name="Jones T."/>
            <person name="Grant M."/>
            <person name="Ambacheew D."/>
            <person name="Muzemil S."/>
            <person name="Studholme D.J."/>
        </authorList>
    </citation>
    <scope>NUCLEOTIDE SEQUENCE [LARGE SCALE GENOMIC DNA]</scope>
</reference>
<evidence type="ECO:0000313" key="3">
    <source>
        <dbReference type="Proteomes" id="UP000287651"/>
    </source>
</evidence>